<dbReference type="STRING" id="1381081.BIY22_15455"/>
<gene>
    <name evidence="1" type="ORF">BIY22_15455</name>
</gene>
<comment type="caution">
    <text evidence="1">The sequence shown here is derived from an EMBL/GenBank/DDBJ whole genome shotgun (WGS) entry which is preliminary data.</text>
</comment>
<reference evidence="1 2" key="1">
    <citation type="submission" date="2016-09" db="EMBL/GenBank/DDBJ databases">
        <title>Genomic Taxonomy of the Vibrionaceae.</title>
        <authorList>
            <person name="Gonzalez-Castillo A."/>
            <person name="Gomez-Gil B."/>
            <person name="Enciso-Ibarra K."/>
        </authorList>
    </citation>
    <scope>NUCLEOTIDE SEQUENCE [LARGE SCALE GENOMIC DNA]</scope>
    <source>
        <strain evidence="1 2">CAIM 703</strain>
    </source>
</reference>
<evidence type="ECO:0000313" key="1">
    <source>
        <dbReference type="EMBL" id="OLQ92446.1"/>
    </source>
</evidence>
<proteinExistence type="predicted"/>
<evidence type="ECO:0000313" key="2">
    <source>
        <dbReference type="Proteomes" id="UP000186313"/>
    </source>
</evidence>
<name>A0A1Q9HNQ2_9VIBR</name>
<protein>
    <submittedName>
        <fullName evidence="1">Uncharacterized protein</fullName>
    </submittedName>
</protein>
<sequence>MCNLNQRYDVKLEKTGSIRAIHADGSVWKGTNEVWLSQAEFGQEGVLQALLELSLSQATLSERNK</sequence>
<organism evidence="1 2">
    <name type="scientific">Vibrio panuliri</name>
    <dbReference type="NCBI Taxonomy" id="1381081"/>
    <lineage>
        <taxon>Bacteria</taxon>
        <taxon>Pseudomonadati</taxon>
        <taxon>Pseudomonadota</taxon>
        <taxon>Gammaproteobacteria</taxon>
        <taxon>Vibrionales</taxon>
        <taxon>Vibrionaceae</taxon>
        <taxon>Vibrio</taxon>
    </lineage>
</organism>
<dbReference type="Proteomes" id="UP000186313">
    <property type="component" value="Unassembled WGS sequence"/>
</dbReference>
<dbReference type="EMBL" id="MJMJ01000003">
    <property type="protein sequence ID" value="OLQ92446.1"/>
    <property type="molecule type" value="Genomic_DNA"/>
</dbReference>
<accession>A0A1Q9HNQ2</accession>
<dbReference type="AlphaFoldDB" id="A0A1Q9HNQ2"/>